<evidence type="ECO:0000256" key="15">
    <source>
        <dbReference type="SAM" id="MobiDB-lite"/>
    </source>
</evidence>
<evidence type="ECO:0000256" key="6">
    <source>
        <dbReference type="ARBA" id="ARBA00022454"/>
    </source>
</evidence>
<comment type="function">
    <text evidence="14">Regulatory subunit of the condensin complex, a complex required for conversion of interphase chromatin into mitotic-like condense chromosomes. The condensin complex probably introduces positive supercoils into relaxed DNA in the presence of type I topoisomerases and converts nicked DNA into positive knotted forms in the presence of type II topoisomerases.</text>
</comment>
<dbReference type="Pfam" id="PF12717">
    <property type="entry name" value="Cnd1"/>
    <property type="match status" value="1"/>
</dbReference>
<evidence type="ECO:0000256" key="5">
    <source>
        <dbReference type="ARBA" id="ARBA00016064"/>
    </source>
</evidence>
<evidence type="ECO:0000313" key="19">
    <source>
        <dbReference type="Proteomes" id="UP000283509"/>
    </source>
</evidence>
<evidence type="ECO:0000256" key="1">
    <source>
        <dbReference type="ARBA" id="ARBA00004123"/>
    </source>
</evidence>
<keyword evidence="8" id="KW-0597">Phosphoprotein</keyword>
<dbReference type="InterPro" id="IPR007673">
    <property type="entry name" value="Condensin_cplx_su1"/>
</dbReference>
<name>A0A423SGX8_PENVA</name>
<dbReference type="OrthoDB" id="436262at2759"/>
<comment type="subcellular location">
    <subcellularLocation>
        <location evidence="2">Chromosome</location>
    </subcellularLocation>
    <subcellularLocation>
        <location evidence="3">Cytoplasm</location>
    </subcellularLocation>
    <subcellularLocation>
        <location evidence="1">Nucleus</location>
    </subcellularLocation>
</comment>
<organism evidence="18 19">
    <name type="scientific">Penaeus vannamei</name>
    <name type="common">Whiteleg shrimp</name>
    <name type="synonym">Litopenaeus vannamei</name>
    <dbReference type="NCBI Taxonomy" id="6689"/>
    <lineage>
        <taxon>Eukaryota</taxon>
        <taxon>Metazoa</taxon>
        <taxon>Ecdysozoa</taxon>
        <taxon>Arthropoda</taxon>
        <taxon>Crustacea</taxon>
        <taxon>Multicrustacea</taxon>
        <taxon>Malacostraca</taxon>
        <taxon>Eumalacostraca</taxon>
        <taxon>Eucarida</taxon>
        <taxon>Decapoda</taxon>
        <taxon>Dendrobranchiata</taxon>
        <taxon>Penaeoidea</taxon>
        <taxon>Penaeidae</taxon>
        <taxon>Penaeus</taxon>
    </lineage>
</organism>
<feature type="compositionally biased region" description="Basic and acidic residues" evidence="15">
    <location>
        <begin position="1296"/>
        <end position="1305"/>
    </location>
</feature>
<dbReference type="InterPro" id="IPR016024">
    <property type="entry name" value="ARM-type_fold"/>
</dbReference>
<dbReference type="PANTHER" id="PTHR14222:SF2">
    <property type="entry name" value="CONDENSIN COMPLEX SUBUNIT 1"/>
    <property type="match status" value="1"/>
</dbReference>
<dbReference type="STRING" id="6689.A0A423SGX8"/>
<evidence type="ECO:0000256" key="11">
    <source>
        <dbReference type="ARBA" id="ARBA00023067"/>
    </source>
</evidence>
<reference evidence="18 19" key="2">
    <citation type="submission" date="2019-01" db="EMBL/GenBank/DDBJ databases">
        <title>The decoding of complex shrimp genome reveals the adaptation for benthos swimmer, frequently molting mechanism and breeding impact on genome.</title>
        <authorList>
            <person name="Sun Y."/>
            <person name="Gao Y."/>
            <person name="Yu Y."/>
        </authorList>
    </citation>
    <scope>NUCLEOTIDE SEQUENCE [LARGE SCALE GENOMIC DNA]</scope>
    <source>
        <tissue evidence="18">Muscle</tissue>
    </source>
</reference>
<keyword evidence="12" id="KW-0539">Nucleus</keyword>
<evidence type="ECO:0000256" key="9">
    <source>
        <dbReference type="ARBA" id="ARBA00022618"/>
    </source>
</evidence>
<accession>A0A423SGX8</accession>
<dbReference type="PIRSF" id="PIRSF017127">
    <property type="entry name" value="Condensin_D2"/>
    <property type="match status" value="1"/>
</dbReference>
<keyword evidence="6" id="KW-0158">Chromosome</keyword>
<evidence type="ECO:0000256" key="14">
    <source>
        <dbReference type="PIRNR" id="PIRNR017127"/>
    </source>
</evidence>
<feature type="domain" description="Condensin complex subunit 1 N-terminal" evidence="17">
    <location>
        <begin position="60"/>
        <end position="217"/>
    </location>
</feature>
<dbReference type="Proteomes" id="UP000283509">
    <property type="component" value="Unassembled WGS sequence"/>
</dbReference>
<dbReference type="InterPro" id="IPR011989">
    <property type="entry name" value="ARM-like"/>
</dbReference>
<keyword evidence="9 14" id="KW-0132">Cell division</keyword>
<dbReference type="GO" id="GO:0000796">
    <property type="term" value="C:condensin complex"/>
    <property type="evidence" value="ECO:0007669"/>
    <property type="project" value="TreeGrafter"/>
</dbReference>
<evidence type="ECO:0000256" key="10">
    <source>
        <dbReference type="ARBA" id="ARBA00022776"/>
    </source>
</evidence>
<keyword evidence="19" id="KW-1185">Reference proteome</keyword>
<feature type="region of interest" description="Disordered" evidence="15">
    <location>
        <begin position="1261"/>
        <end position="1379"/>
    </location>
</feature>
<feature type="compositionally biased region" description="Basic and acidic residues" evidence="15">
    <location>
        <begin position="1261"/>
        <end position="1270"/>
    </location>
</feature>
<keyword evidence="7" id="KW-0963">Cytoplasm</keyword>
<keyword evidence="10 14" id="KW-0498">Mitosis</keyword>
<comment type="caution">
    <text evidence="18">The sequence shown here is derived from an EMBL/GenBank/DDBJ whole genome shotgun (WGS) entry which is preliminary data.</text>
</comment>
<evidence type="ECO:0000259" key="17">
    <source>
        <dbReference type="Pfam" id="PF12922"/>
    </source>
</evidence>
<evidence type="ECO:0000313" key="18">
    <source>
        <dbReference type="EMBL" id="ROT63466.1"/>
    </source>
</evidence>
<comment type="similarity">
    <text evidence="4 14">Belongs to the CND1 (condensin subunit 1) family.</text>
</comment>
<reference evidence="18 19" key="1">
    <citation type="submission" date="2018-04" db="EMBL/GenBank/DDBJ databases">
        <authorList>
            <person name="Zhang X."/>
            <person name="Yuan J."/>
            <person name="Li F."/>
            <person name="Xiang J."/>
        </authorList>
    </citation>
    <scope>NUCLEOTIDE SEQUENCE [LARGE SCALE GENOMIC DNA]</scope>
    <source>
        <tissue evidence="18">Muscle</tissue>
    </source>
</reference>
<dbReference type="GO" id="GO:0010032">
    <property type="term" value="P:meiotic chromosome condensation"/>
    <property type="evidence" value="ECO:0007669"/>
    <property type="project" value="TreeGrafter"/>
</dbReference>
<dbReference type="PANTHER" id="PTHR14222">
    <property type="entry name" value="CONDENSIN"/>
    <property type="match status" value="1"/>
</dbReference>
<evidence type="ECO:0000256" key="2">
    <source>
        <dbReference type="ARBA" id="ARBA00004286"/>
    </source>
</evidence>
<dbReference type="FunFam" id="1.25.10.10:FF:000695">
    <property type="entry name" value="Condensin complex subunit 1"/>
    <property type="match status" value="1"/>
</dbReference>
<dbReference type="InterPro" id="IPR026971">
    <property type="entry name" value="CND1/NCAPD3"/>
</dbReference>
<feature type="compositionally biased region" description="Polar residues" evidence="15">
    <location>
        <begin position="928"/>
        <end position="943"/>
    </location>
</feature>
<evidence type="ECO:0000256" key="7">
    <source>
        <dbReference type="ARBA" id="ARBA00022490"/>
    </source>
</evidence>
<gene>
    <name evidence="18" type="ORF">C7M84_018678</name>
</gene>
<sequence length="1379" mass="155904">MDAFDFVIPLSLDALQESTSTRQYVVYNISTSKEIPKKIQEAQVAFRQDGPHFILKAQNFDVLYTMSKVTAELALLLDEGDLSAKERHQWLNVLKMTTYIACNLTESFENEYNKPSTDTLLLGKQGRKKSARKSDDGTDWEEERNRMLVQLFSVLQHPLHRLWEPPIMEEDFVNLIANCCYKILESPTMNLARTKPTRDSIFQIIGTLVKKFNHGLACSLKLMQLLQHFEHMVVPCAQGVILLIESFGITSVVAEMVREIAKVDARELMKDTSGLRNFSQFLVEVSEKCPQVMLPSLSLLVNFLHEEASGMRNCVLSILGSIVLKVLSGEELDPKSRDLRDQCLDHLEDHIHDIHAFVRSKVLHIWNDLVSEKAVPLRRQQQVLKLTLGRLKDKSSHVRKSAVQLLTAFLKGNPFAAKLPLEELEGQYEEELKKLKEMDPKAALDLSAEEEDKLQVEKTVTGRELWAAMLPEVVSIVLEVVDEGGTEDDDDDEDSLEEDTSLNDAVLEIAEALNCSKIRRAVKLLECALEMFHGAEVFGYDPEIHSSKAYKKLSKDEELTDHQIRHLKLLVNYLKDSVCFAKLFNKGLPVLCQLLSSKHVSDVLEAVQFFVTAFEFGLLNAMTGVRRMLALVWSKEQAVKDAVIGAYQRLYINIDAPNERTRAQHIVRNLSALITGATLGERTSMEEIIAQFVNSGDITKQCLTLLWERFTKTLPDTTDDESLAGLILLAMCANSEAHIVSSNIGVLVNSGLGERGLRNFTLVKETCTALLKLSTTKPKTDDPNPPNRLDRDHEIFERLAKILLEGLNVLEDRQYSPMAVEAVSLIYSLAEHPDLICGDILQEMCKIMLSSYTEAADSAGDGSQPETEDIKVPVGILTRFFVFVGQVALRQLIHLDTYVFSELKRRNYLKEEMETEKKKKKKKRNTRKSLATSATEASMNRGGSQDGDIDEEMGLTGAVADDMEAEYIRSICETEIINADNLLSLVKPLIWAVCTNPGKYADAELRTASTLALAKFMMISSDLCEDNLQLLFTILEKSEDDVIRANIVIALGDLSFRFPNQLEPWTPRIYARLRDSSPKVRQNTLTILTHLILNDMVKVKGQISDIALCITDDDPRISGLAKLFFSELARKGNALYNVLPDIISRLSDTELGIEEKRYRTIIGHILNLVQKDKQLETLVEKLCHRFQATVTTRQWRDISYCLSLFTYNEKSIRKLTENFSCYADKLYEPEVYEFFLGILASARKLVKPEVKVLIEELEGRMQESHEKGVEDENVLNKAANAKTKAKKVRSSVSKGRIREAEDTRSQLHPAHRQNKENQRTTRLSGNLEKPRKKKVTISTDSDEDNSKVLTPPQRKSGRMSHVKPLSENSARLSRSSRRK</sequence>
<keyword evidence="11 14" id="KW-0226">DNA condensation</keyword>
<dbReference type="SUPFAM" id="SSF48371">
    <property type="entry name" value="ARM repeat"/>
    <property type="match status" value="1"/>
</dbReference>
<dbReference type="Pfam" id="PF12922">
    <property type="entry name" value="Cnd1_N"/>
    <property type="match status" value="1"/>
</dbReference>
<evidence type="ECO:0000259" key="16">
    <source>
        <dbReference type="Pfam" id="PF12717"/>
    </source>
</evidence>
<dbReference type="GO" id="GO:0005737">
    <property type="term" value="C:cytoplasm"/>
    <property type="evidence" value="ECO:0007669"/>
    <property type="project" value="UniProtKB-SubCell"/>
</dbReference>
<keyword evidence="13 14" id="KW-0131">Cell cycle</keyword>
<dbReference type="GO" id="GO:0000779">
    <property type="term" value="C:condensed chromosome, centromeric region"/>
    <property type="evidence" value="ECO:0007669"/>
    <property type="project" value="TreeGrafter"/>
</dbReference>
<dbReference type="InterPro" id="IPR032682">
    <property type="entry name" value="Cnd1_C"/>
</dbReference>
<dbReference type="GO" id="GO:0005634">
    <property type="term" value="C:nucleus"/>
    <property type="evidence" value="ECO:0007669"/>
    <property type="project" value="UniProtKB-SubCell"/>
</dbReference>
<dbReference type="InterPro" id="IPR024324">
    <property type="entry name" value="Condensin_cplx_su1_N"/>
</dbReference>
<dbReference type="GO" id="GO:0042393">
    <property type="term" value="F:histone binding"/>
    <property type="evidence" value="ECO:0007669"/>
    <property type="project" value="TreeGrafter"/>
</dbReference>
<dbReference type="Gene3D" id="1.25.10.10">
    <property type="entry name" value="Leucine-rich Repeat Variant"/>
    <property type="match status" value="2"/>
</dbReference>
<feature type="region of interest" description="Disordered" evidence="15">
    <location>
        <begin position="912"/>
        <end position="950"/>
    </location>
</feature>
<evidence type="ECO:0000256" key="8">
    <source>
        <dbReference type="ARBA" id="ARBA00022553"/>
    </source>
</evidence>
<evidence type="ECO:0000256" key="12">
    <source>
        <dbReference type="ARBA" id="ARBA00023242"/>
    </source>
</evidence>
<dbReference type="GO" id="GO:0051301">
    <property type="term" value="P:cell division"/>
    <property type="evidence" value="ECO:0007669"/>
    <property type="project" value="UniProtKB-KW"/>
</dbReference>
<proteinExistence type="inferred from homology"/>
<protein>
    <recommendedName>
        <fullName evidence="5 14">Condensin complex subunit 1</fullName>
    </recommendedName>
</protein>
<evidence type="ECO:0000256" key="4">
    <source>
        <dbReference type="ARBA" id="ARBA00009606"/>
    </source>
</evidence>
<dbReference type="GO" id="GO:0007076">
    <property type="term" value="P:mitotic chromosome condensation"/>
    <property type="evidence" value="ECO:0007669"/>
    <property type="project" value="InterPro"/>
</dbReference>
<feature type="domain" description="Condensin complex subunit 1 C-terminal" evidence="16">
    <location>
        <begin position="1042"/>
        <end position="1203"/>
    </location>
</feature>
<feature type="compositionally biased region" description="Basic residues" evidence="15">
    <location>
        <begin position="918"/>
        <end position="927"/>
    </location>
</feature>
<dbReference type="EMBL" id="QCYY01003438">
    <property type="protein sequence ID" value="ROT63466.1"/>
    <property type="molecule type" value="Genomic_DNA"/>
</dbReference>
<evidence type="ECO:0000256" key="13">
    <source>
        <dbReference type="ARBA" id="ARBA00023306"/>
    </source>
</evidence>
<evidence type="ECO:0000256" key="3">
    <source>
        <dbReference type="ARBA" id="ARBA00004496"/>
    </source>
</evidence>